<dbReference type="Proteomes" id="UP000271889">
    <property type="component" value="Unassembled WGS sequence"/>
</dbReference>
<proteinExistence type="predicted"/>
<gene>
    <name evidence="1" type="ORF">CGOC_LOCUS2671</name>
</gene>
<protein>
    <submittedName>
        <fullName evidence="1">Uncharacterized protein</fullName>
    </submittedName>
</protein>
<dbReference type="AlphaFoldDB" id="A0A3P6QSM0"/>
<organism evidence="1 2">
    <name type="scientific">Cylicostephanus goldi</name>
    <name type="common">Nematode worm</name>
    <dbReference type="NCBI Taxonomy" id="71465"/>
    <lineage>
        <taxon>Eukaryota</taxon>
        <taxon>Metazoa</taxon>
        <taxon>Ecdysozoa</taxon>
        <taxon>Nematoda</taxon>
        <taxon>Chromadorea</taxon>
        <taxon>Rhabditida</taxon>
        <taxon>Rhabditina</taxon>
        <taxon>Rhabditomorpha</taxon>
        <taxon>Strongyloidea</taxon>
        <taxon>Strongylidae</taxon>
        <taxon>Cylicostephanus</taxon>
    </lineage>
</organism>
<reference evidence="1 2" key="1">
    <citation type="submission" date="2018-11" db="EMBL/GenBank/DDBJ databases">
        <authorList>
            <consortium name="Pathogen Informatics"/>
        </authorList>
    </citation>
    <scope>NUCLEOTIDE SEQUENCE [LARGE SCALE GENOMIC DNA]</scope>
</reference>
<accession>A0A3P6QSM0</accession>
<dbReference type="EMBL" id="UYRV01006151">
    <property type="protein sequence ID" value="VDK53402.1"/>
    <property type="molecule type" value="Genomic_DNA"/>
</dbReference>
<keyword evidence="2" id="KW-1185">Reference proteome</keyword>
<sequence>MSLFFCEPENASEILGHSIFFPREKDQEKVRSES</sequence>
<name>A0A3P6QSM0_CYLGO</name>
<evidence type="ECO:0000313" key="2">
    <source>
        <dbReference type="Proteomes" id="UP000271889"/>
    </source>
</evidence>
<evidence type="ECO:0000313" key="1">
    <source>
        <dbReference type="EMBL" id="VDK53402.1"/>
    </source>
</evidence>